<accession>A0A0W0G887</accession>
<dbReference type="EMBL" id="LATX01000850">
    <property type="protein sequence ID" value="KTB44788.1"/>
    <property type="molecule type" value="Genomic_DNA"/>
</dbReference>
<dbReference type="InterPro" id="IPR046373">
    <property type="entry name" value="Acyl-CoA_Oxase/DH_mid-dom_sf"/>
</dbReference>
<protein>
    <submittedName>
        <fullName evidence="1">Uncharacterized protein</fullName>
    </submittedName>
</protein>
<gene>
    <name evidence="1" type="ORF">WG66_2631</name>
</gene>
<proteinExistence type="predicted"/>
<reference evidence="1 2" key="1">
    <citation type="submission" date="2015-12" db="EMBL/GenBank/DDBJ databases">
        <title>Draft genome sequence of Moniliophthora roreri, the causal agent of frosty pod rot of cacao.</title>
        <authorList>
            <person name="Aime M.C."/>
            <person name="Diaz-Valderrama J.R."/>
            <person name="Kijpornyongpan T."/>
            <person name="Phillips-Mora W."/>
        </authorList>
    </citation>
    <scope>NUCLEOTIDE SEQUENCE [LARGE SCALE GENOMIC DNA]</scope>
    <source>
        <strain evidence="1 2">MCA 2952</strain>
    </source>
</reference>
<dbReference type="Gene3D" id="2.40.110.10">
    <property type="entry name" value="Butyryl-CoA Dehydrogenase, subunit A, domain 2"/>
    <property type="match status" value="1"/>
</dbReference>
<name>A0A0W0G887_MONRR</name>
<sequence length="229" mass="25398">MERTGIKPFIVHLSDGYRMNRNTSCKVLPPRGGSPPVKHALTYFHQVRLPASALLGTPQRAGRSCTMCTGLRGGAIAEGDVLVTSIRFGIEIITRRIQSPPTTDPTSLLYRYEQAVIAALRQLLSLSATDAGDRHIRHILDFFVASVMKLDPAWHTESAGISQRDQLRIKVDCAMALLPELGSLLKRLDMQECVTALIVSDQSWDASLQTFGDEEHQELRHSSHLQCQL</sequence>
<comment type="caution">
    <text evidence="1">The sequence shown here is derived from an EMBL/GenBank/DDBJ whole genome shotgun (WGS) entry which is preliminary data.</text>
</comment>
<organism evidence="1 2">
    <name type="scientific">Moniliophthora roreri</name>
    <name type="common">Frosty pod rot fungus</name>
    <name type="synonym">Monilia roreri</name>
    <dbReference type="NCBI Taxonomy" id="221103"/>
    <lineage>
        <taxon>Eukaryota</taxon>
        <taxon>Fungi</taxon>
        <taxon>Dikarya</taxon>
        <taxon>Basidiomycota</taxon>
        <taxon>Agaricomycotina</taxon>
        <taxon>Agaricomycetes</taxon>
        <taxon>Agaricomycetidae</taxon>
        <taxon>Agaricales</taxon>
        <taxon>Marasmiineae</taxon>
        <taxon>Marasmiaceae</taxon>
        <taxon>Moniliophthora</taxon>
    </lineage>
</organism>
<dbReference type="GO" id="GO:0016627">
    <property type="term" value="F:oxidoreductase activity, acting on the CH-CH group of donors"/>
    <property type="evidence" value="ECO:0007669"/>
    <property type="project" value="InterPro"/>
</dbReference>
<dbReference type="AlphaFoldDB" id="A0A0W0G887"/>
<evidence type="ECO:0000313" key="2">
    <source>
        <dbReference type="Proteomes" id="UP000054988"/>
    </source>
</evidence>
<evidence type="ECO:0000313" key="1">
    <source>
        <dbReference type="EMBL" id="KTB44788.1"/>
    </source>
</evidence>
<dbReference type="Proteomes" id="UP000054988">
    <property type="component" value="Unassembled WGS sequence"/>
</dbReference>